<dbReference type="RefSeq" id="WP_094987483.1">
    <property type="nucleotide sequence ID" value="NZ_JAAQXW010000001.1"/>
</dbReference>
<dbReference type="NCBIfam" id="TIGR03696">
    <property type="entry name" value="Rhs_assc_core"/>
    <property type="match status" value="1"/>
</dbReference>
<protein>
    <recommendedName>
        <fullName evidence="3">RHS repeat-associated core domain-containing protein</fullName>
    </recommendedName>
</protein>
<comment type="caution">
    <text evidence="1">The sequence shown here is derived from an EMBL/GenBank/DDBJ whole genome shotgun (WGS) entry which is preliminary data.</text>
</comment>
<proteinExistence type="predicted"/>
<organism evidence="1 2">
    <name type="scientific">Pseudomonas lundensis</name>
    <dbReference type="NCBI Taxonomy" id="86185"/>
    <lineage>
        <taxon>Bacteria</taxon>
        <taxon>Pseudomonadati</taxon>
        <taxon>Pseudomonadota</taxon>
        <taxon>Gammaproteobacteria</taxon>
        <taxon>Pseudomonadales</taxon>
        <taxon>Pseudomonadaceae</taxon>
        <taxon>Pseudomonas</taxon>
    </lineage>
</organism>
<evidence type="ECO:0000313" key="2">
    <source>
        <dbReference type="Proteomes" id="UP000216897"/>
    </source>
</evidence>
<dbReference type="Gene3D" id="2.180.10.10">
    <property type="entry name" value="RHS repeat-associated core"/>
    <property type="match status" value="1"/>
</dbReference>
<evidence type="ECO:0008006" key="3">
    <source>
        <dbReference type="Google" id="ProtNLM"/>
    </source>
</evidence>
<sequence length="374" mass="42721">MKKVLLCRYDYDPLDRLTGLLPHPQTPRQRFYRQNRLATDIQGDVQHTIARHGDQLLALQRRDATSSASTLLATDPQHSVLYTVGATEQRTMAYSPYGHHPTAGANQHLLGFNGECADPVTGHYLLGNGYRAFNPVLMRFNSPDSWSPFSTSGMNTYTYCRNRPINSNDPSGHITVFINGKLSEFITGKLQNWLSRTRKNLLNNTLDFPRFKNNLARFNQDYFPATIKPGISRADAYSARTKIYKYTARANERRFQNEYFLADYHRTAQGTSTLLSQAAYVVKSNRLPTQTLPQELIDYVDDLLPPPQHAMFHTLKNPLYGTAGNASAYRLERNMPETYLDYIKELRASNNANYYKYTNKANAIIASHFMLRRA</sequence>
<dbReference type="InterPro" id="IPR022385">
    <property type="entry name" value="Rhs_assc_core"/>
</dbReference>
<keyword evidence="2" id="KW-1185">Reference proteome</keyword>
<reference evidence="1 2" key="1">
    <citation type="submission" date="2017-08" db="EMBL/GenBank/DDBJ databases">
        <title>Genomic and metabolic characterisation of spoilage-associated Pseudomonas species.</title>
        <authorList>
            <person name="Stanborough T."/>
            <person name="Fegan N."/>
            <person name="Powell S.M."/>
            <person name="Singh T."/>
            <person name="Tamplin M.L."/>
            <person name="Chandry P.S."/>
        </authorList>
    </citation>
    <scope>NUCLEOTIDE SEQUENCE [LARGE SCALE GENOMIC DNA]</scope>
    <source>
        <strain evidence="1 2">L1814</strain>
    </source>
</reference>
<name>A0ABX4GNV4_9PSED</name>
<accession>A0ABX4GNV4</accession>
<gene>
    <name evidence="1" type="ORF">CJF38_07640</name>
</gene>
<dbReference type="EMBL" id="NQKG01000005">
    <property type="protein sequence ID" value="OZY55751.1"/>
    <property type="molecule type" value="Genomic_DNA"/>
</dbReference>
<evidence type="ECO:0000313" key="1">
    <source>
        <dbReference type="EMBL" id="OZY55751.1"/>
    </source>
</evidence>
<dbReference type="Proteomes" id="UP000216897">
    <property type="component" value="Unassembled WGS sequence"/>
</dbReference>
<dbReference type="SUPFAM" id="SSF56399">
    <property type="entry name" value="ADP-ribosylation"/>
    <property type="match status" value="1"/>
</dbReference>